<feature type="domain" description="Restriction endonuclease type II DpnII-like" evidence="2">
    <location>
        <begin position="4"/>
        <end position="289"/>
    </location>
</feature>
<dbReference type="EC" id="3.1.21.4" evidence="1"/>
<dbReference type="KEGG" id="bthg:MS2017_2153"/>
<dbReference type="Pfam" id="PF04556">
    <property type="entry name" value="DpnII"/>
    <property type="match status" value="1"/>
</dbReference>
<dbReference type="Proteomes" id="UP000278334">
    <property type="component" value="Chromosome"/>
</dbReference>
<gene>
    <name evidence="3" type="ORF">MS2017_2153</name>
</gene>
<reference evidence="3 4" key="1">
    <citation type="submission" date="2017-11" db="EMBL/GenBank/DDBJ databases">
        <title>Genome sequence of the bacterial symbiont EPR9N from a vent mussel Bathymodiolus thermophilus.</title>
        <authorList>
            <person name="Won Y.-J."/>
        </authorList>
    </citation>
    <scope>NUCLEOTIDE SEQUENCE [LARGE SCALE GENOMIC DNA]</scope>
    <source>
        <strain evidence="3 4">EPR9N</strain>
    </source>
</reference>
<dbReference type="InterPro" id="IPR007637">
    <property type="entry name" value="Restrct_endonuc_II_DpnII-like"/>
</dbReference>
<dbReference type="RefSeq" id="WP_122952179.1">
    <property type="nucleotide sequence ID" value="NZ_CP024634.1"/>
</dbReference>
<comment type="function">
    <text evidence="1">A P subtype restriction enzyme that recognizes the double-stranded unmethylated sequence 5'-GATC-3'.</text>
</comment>
<keyword evidence="1" id="KW-0378">Hydrolase</keyword>
<sequence length="293" mass="33727">MCKFDNLKTTFQDSIFTWGYFTDFDKVKLNVAKVNVELNILNSLIGKDDIENQFILLIEQYPNIRMALPLLIATRKIKLQNTPIILDVDKLIAENKSYIFYDAINEDIKKDLLIFFKESGLKDIFQNSYIKNLVDYCFGVEVGLDSNGRKNRTGILMENIVSDYLGKFCKTHQNFSFIEQATQRSIKDNFDCNIKIDKSGRRFDFALHNSDNNKLHLIEVNYYGSGGSKLKATAGEYQALNDFIKSQGLDFIWITDGKGWLTALNPLEETFNHNDHVINLNMLKNNALKNICI</sequence>
<dbReference type="EMBL" id="CP024634">
    <property type="protein sequence ID" value="AYQ57804.1"/>
    <property type="molecule type" value="Genomic_DNA"/>
</dbReference>
<evidence type="ECO:0000313" key="3">
    <source>
        <dbReference type="EMBL" id="AYQ57804.1"/>
    </source>
</evidence>
<dbReference type="InterPro" id="IPR021191">
    <property type="entry name" value="Restrct_endonuc_II_DpnII"/>
</dbReference>
<keyword evidence="1" id="KW-0255">Endonuclease</keyword>
<accession>A0A3G3IQB5</accession>
<organism evidence="3 4">
    <name type="scientific">Bathymodiolus thermophilus thioautotrophic gill symbiont</name>
    <dbReference type="NCBI Taxonomy" id="2360"/>
    <lineage>
        <taxon>Bacteria</taxon>
        <taxon>Pseudomonadati</taxon>
        <taxon>Pseudomonadota</taxon>
        <taxon>Gammaproteobacteria</taxon>
        <taxon>sulfur-oxidizing symbionts</taxon>
    </lineage>
</organism>
<dbReference type="GO" id="GO:0009307">
    <property type="term" value="P:DNA restriction-modification system"/>
    <property type="evidence" value="ECO:0007669"/>
    <property type="project" value="UniProtKB-UniRule"/>
</dbReference>
<protein>
    <recommendedName>
        <fullName evidence="1">Type-2 restriction enzyme</fullName>
        <ecNumber evidence="1">3.1.21.4</ecNumber>
    </recommendedName>
</protein>
<evidence type="ECO:0000313" key="4">
    <source>
        <dbReference type="Proteomes" id="UP000278334"/>
    </source>
</evidence>
<keyword evidence="1" id="KW-0540">Nuclease</keyword>
<dbReference type="GO" id="GO:0003677">
    <property type="term" value="F:DNA binding"/>
    <property type="evidence" value="ECO:0007669"/>
    <property type="project" value="UniProtKB-UniRule"/>
</dbReference>
<dbReference type="GO" id="GO:0009036">
    <property type="term" value="F:type II site-specific deoxyribonuclease activity"/>
    <property type="evidence" value="ECO:0007669"/>
    <property type="project" value="UniProtKB-UniRule"/>
</dbReference>
<evidence type="ECO:0000256" key="1">
    <source>
        <dbReference type="PIRNR" id="PIRNR016080"/>
    </source>
</evidence>
<dbReference type="REBASE" id="276536">
    <property type="entry name" value="Bth9NORF2151P"/>
</dbReference>
<dbReference type="PIRSF" id="PIRSF016080">
    <property type="entry name" value="Restrict_endonuc_II_DpmII"/>
    <property type="match status" value="1"/>
</dbReference>
<comment type="catalytic activity">
    <reaction evidence="1">
        <text>Endonucleolytic cleavage of DNA to give specific double-stranded fragments with terminal 5'-phosphates.</text>
        <dbReference type="EC" id="3.1.21.4"/>
    </reaction>
</comment>
<proteinExistence type="inferred from homology"/>
<dbReference type="AlphaFoldDB" id="A0A3G3IQB5"/>
<keyword evidence="1" id="KW-0680">Restriction system</keyword>
<name>A0A3G3IQB5_9GAMM</name>
<evidence type="ECO:0000259" key="2">
    <source>
        <dbReference type="Pfam" id="PF04556"/>
    </source>
</evidence>
<comment type="similarity">
    <text evidence="1">Belongs to the DpnII type II restriction endonuclease family.</text>
</comment>